<dbReference type="NCBIfam" id="NF001030">
    <property type="entry name" value="PRK00110.1"/>
    <property type="match status" value="1"/>
</dbReference>
<gene>
    <name evidence="5" type="ORF">LPJ53_002278</name>
</gene>
<dbReference type="NCBIfam" id="TIGR01033">
    <property type="entry name" value="YebC/PmpR family DNA-binding transcriptional regulator"/>
    <property type="match status" value="1"/>
</dbReference>
<evidence type="ECO:0008006" key="7">
    <source>
        <dbReference type="Google" id="ProtNLM"/>
    </source>
</evidence>
<name>A0A9W7XYH0_9FUNG</name>
<organism evidence="5 6">
    <name type="scientific">Coemansia erecta</name>
    <dbReference type="NCBI Taxonomy" id="147472"/>
    <lineage>
        <taxon>Eukaryota</taxon>
        <taxon>Fungi</taxon>
        <taxon>Fungi incertae sedis</taxon>
        <taxon>Zoopagomycota</taxon>
        <taxon>Kickxellomycotina</taxon>
        <taxon>Kickxellomycetes</taxon>
        <taxon>Kickxellales</taxon>
        <taxon>Kickxellaceae</taxon>
        <taxon>Coemansia</taxon>
    </lineage>
</organism>
<dbReference type="Pfam" id="PF01709">
    <property type="entry name" value="Transcrip_reg"/>
    <property type="match status" value="1"/>
</dbReference>
<dbReference type="Proteomes" id="UP001149813">
    <property type="component" value="Unassembled WGS sequence"/>
</dbReference>
<feature type="domain" description="TACO1/YebC-like N-terminal" evidence="4">
    <location>
        <begin position="9"/>
        <end position="79"/>
    </location>
</feature>
<protein>
    <recommendedName>
        <fullName evidence="7">Transcriptional regulatory protein</fullName>
    </recommendedName>
</protein>
<dbReference type="PANTHER" id="PTHR12532">
    <property type="entry name" value="TRANSLATIONAL ACTIVATOR OF CYTOCHROME C OXIDASE 1"/>
    <property type="match status" value="1"/>
</dbReference>
<evidence type="ECO:0000259" key="3">
    <source>
        <dbReference type="Pfam" id="PF01709"/>
    </source>
</evidence>
<dbReference type="EMBL" id="JANBOJ010000069">
    <property type="protein sequence ID" value="KAJ1723374.1"/>
    <property type="molecule type" value="Genomic_DNA"/>
</dbReference>
<comment type="similarity">
    <text evidence="2">Belongs to the TACO1 family.</text>
</comment>
<feature type="domain" description="TACO1/YebC-like second and third" evidence="3">
    <location>
        <begin position="86"/>
        <end position="241"/>
    </location>
</feature>
<dbReference type="InterPro" id="IPR029072">
    <property type="entry name" value="YebC-like"/>
</dbReference>
<reference evidence="5" key="1">
    <citation type="submission" date="2022-07" db="EMBL/GenBank/DDBJ databases">
        <title>Phylogenomic reconstructions and comparative analyses of Kickxellomycotina fungi.</title>
        <authorList>
            <person name="Reynolds N.K."/>
            <person name="Stajich J.E."/>
            <person name="Barry K."/>
            <person name="Grigoriev I.V."/>
            <person name="Crous P."/>
            <person name="Smith M.E."/>
        </authorList>
    </citation>
    <scope>NUCLEOTIDE SEQUENCE</scope>
    <source>
        <strain evidence="5">NBRC 32514</strain>
    </source>
</reference>
<accession>A0A9W7XYH0</accession>
<dbReference type="Gene3D" id="3.30.70.980">
    <property type="match status" value="2"/>
</dbReference>
<comment type="caution">
    <text evidence="5">The sequence shown here is derived from an EMBL/GenBank/DDBJ whole genome shotgun (WGS) entry which is preliminary data.</text>
</comment>
<dbReference type="NCBIfam" id="NF009044">
    <property type="entry name" value="PRK12378.1"/>
    <property type="match status" value="1"/>
</dbReference>
<dbReference type="InterPro" id="IPR048300">
    <property type="entry name" value="TACO1_YebC-like_2nd/3rd_dom"/>
</dbReference>
<dbReference type="GO" id="GO:0005739">
    <property type="term" value="C:mitochondrion"/>
    <property type="evidence" value="ECO:0007669"/>
    <property type="project" value="UniProtKB-SubCell"/>
</dbReference>
<proteinExistence type="inferred from homology"/>
<evidence type="ECO:0000313" key="5">
    <source>
        <dbReference type="EMBL" id="KAJ1723374.1"/>
    </source>
</evidence>
<comment type="subcellular location">
    <subcellularLocation>
        <location evidence="1">Mitochondrion</location>
    </subcellularLocation>
</comment>
<dbReference type="InterPro" id="IPR002876">
    <property type="entry name" value="Transcrip_reg_TACO1-like"/>
</dbReference>
<dbReference type="HAMAP" id="MF_00693">
    <property type="entry name" value="Transcrip_reg_TACO1"/>
    <property type="match status" value="1"/>
</dbReference>
<evidence type="ECO:0000256" key="1">
    <source>
        <dbReference type="ARBA" id="ARBA00004173"/>
    </source>
</evidence>
<dbReference type="InterPro" id="IPR017856">
    <property type="entry name" value="Integrase-like_N"/>
</dbReference>
<dbReference type="InterPro" id="IPR026564">
    <property type="entry name" value="Transcrip_reg_TACO1-like_dom3"/>
</dbReference>
<keyword evidence="6" id="KW-1185">Reference proteome</keyword>
<evidence type="ECO:0000259" key="4">
    <source>
        <dbReference type="Pfam" id="PF20772"/>
    </source>
</evidence>
<dbReference type="OrthoDB" id="2017544at2759"/>
<dbReference type="FunFam" id="1.10.10.200:FF:000002">
    <property type="entry name" value="Probable transcriptional regulatory protein CLM62_37755"/>
    <property type="match status" value="1"/>
</dbReference>
<dbReference type="Gene3D" id="1.10.10.200">
    <property type="match status" value="1"/>
</dbReference>
<evidence type="ECO:0000313" key="6">
    <source>
        <dbReference type="Proteomes" id="UP001149813"/>
    </source>
</evidence>
<dbReference type="AlphaFoldDB" id="A0A9W7XYH0"/>
<dbReference type="Pfam" id="PF20772">
    <property type="entry name" value="TACO1_YebC_N"/>
    <property type="match status" value="1"/>
</dbReference>
<evidence type="ECO:0000256" key="2">
    <source>
        <dbReference type="ARBA" id="ARBA00008724"/>
    </source>
</evidence>
<sequence length="242" mass="26852">MQKRHSGHSRWSKIRHSKGAADVKKGQMFASISKDILTAAKEGGADVKFNLRLAAAIKQAKQVDMPKDNIERAIKRATSKEYSNAESVVYEGLGPYGVALIIECLTDNKNRTVKALRNKFNRMDGSMTPVGYMFDKRGRIWFSKGDTGASLDDMYDRAIDAGADDIAELEDGKVEVICEFSRLQTVTQALAKEAGYVIERMEGTYIPNTLAEINDEQAEELATIVDDIEELDDVLKVHCNIA</sequence>
<dbReference type="PANTHER" id="PTHR12532:SF0">
    <property type="entry name" value="TRANSLATIONAL ACTIVATOR OF CYTOCHROME C OXIDASE 1"/>
    <property type="match status" value="1"/>
</dbReference>
<dbReference type="InterPro" id="IPR049083">
    <property type="entry name" value="TACO1_YebC_N"/>
</dbReference>
<dbReference type="SUPFAM" id="SSF75625">
    <property type="entry name" value="YebC-like"/>
    <property type="match status" value="1"/>
</dbReference>